<feature type="non-terminal residue" evidence="2">
    <location>
        <position position="269"/>
    </location>
</feature>
<keyword evidence="1" id="KW-0732">Signal</keyword>
<sequence length="269" mass="31842">MWKQLLIVYVVAIRPLAMYNILPKTDLVEKEINKFYTKLAKCEVLEIPTCRFSHRRPPNARRSTDWYISKNKCTLFQYRHMSITYHKKFRVKRIFMLVSGVEEVYSKADKLALSPIYKPEIGIAFIICTQLNNTDFLDSLLSYIWSKNISRFIMVFVTNKLQVYTYNPFIPNTNVRITTFGKYCENLFEDKTKNLHGNPIRALLFLRVPYAYKIGEEWYGEDIQILQLIVKYLNGSIIWTSVSTSELIYSYAMHLYLNEVDVIMVRVFE</sequence>
<protein>
    <submittedName>
        <fullName evidence="2">Uncharacterized protein LOC114329805</fullName>
    </submittedName>
</protein>
<organism evidence="2">
    <name type="scientific">Diabrotica virgifera virgifera</name>
    <name type="common">western corn rootworm</name>
    <dbReference type="NCBI Taxonomy" id="50390"/>
    <lineage>
        <taxon>Eukaryota</taxon>
        <taxon>Metazoa</taxon>
        <taxon>Ecdysozoa</taxon>
        <taxon>Arthropoda</taxon>
        <taxon>Hexapoda</taxon>
        <taxon>Insecta</taxon>
        <taxon>Pterygota</taxon>
        <taxon>Neoptera</taxon>
        <taxon>Endopterygota</taxon>
        <taxon>Coleoptera</taxon>
        <taxon>Polyphaga</taxon>
        <taxon>Cucujiformia</taxon>
        <taxon>Chrysomeloidea</taxon>
        <taxon>Chrysomelidae</taxon>
        <taxon>Galerucinae</taxon>
        <taxon>Diabroticina</taxon>
        <taxon>Diabroticites</taxon>
        <taxon>Diabrotica</taxon>
    </lineage>
</organism>
<evidence type="ECO:0000256" key="1">
    <source>
        <dbReference type="SAM" id="SignalP"/>
    </source>
</evidence>
<evidence type="ECO:0000313" key="2">
    <source>
        <dbReference type="RefSeq" id="XP_028134833.1"/>
    </source>
</evidence>
<dbReference type="RefSeq" id="XP_028134833.1">
    <property type="nucleotide sequence ID" value="XM_028279032.1"/>
</dbReference>
<reference evidence="2" key="1">
    <citation type="submission" date="2025-08" db="UniProtKB">
        <authorList>
            <consortium name="RefSeq"/>
        </authorList>
    </citation>
    <scope>IDENTIFICATION</scope>
    <source>
        <tissue evidence="2">Whole insect</tissue>
    </source>
</reference>
<dbReference type="InParanoid" id="A0A6P7FPC2"/>
<feature type="chain" id="PRO_5027759649" evidence="1">
    <location>
        <begin position="19"/>
        <end position="269"/>
    </location>
</feature>
<dbReference type="AlphaFoldDB" id="A0A6P7FPC2"/>
<proteinExistence type="predicted"/>
<name>A0A6P7FPC2_DIAVI</name>
<feature type="signal peptide" evidence="1">
    <location>
        <begin position="1"/>
        <end position="18"/>
    </location>
</feature>
<gene>
    <name evidence="2" type="primary">LOC114329805</name>
</gene>
<accession>A0A6P7FPC2</accession>